<protein>
    <submittedName>
        <fullName evidence="1">Uncharacterized protein</fullName>
    </submittedName>
</protein>
<name>A0A5J4TYC2_9EUKA</name>
<accession>A0A5J4TYC2</accession>
<evidence type="ECO:0000313" key="1">
    <source>
        <dbReference type="EMBL" id="KAA6363090.1"/>
    </source>
</evidence>
<feature type="non-terminal residue" evidence="1">
    <location>
        <position position="12"/>
    </location>
</feature>
<comment type="caution">
    <text evidence="1">The sequence shown here is derived from an EMBL/GenBank/DDBJ whole genome shotgun (WGS) entry which is preliminary data.</text>
</comment>
<organism evidence="1 2">
    <name type="scientific">Streblomastix strix</name>
    <dbReference type="NCBI Taxonomy" id="222440"/>
    <lineage>
        <taxon>Eukaryota</taxon>
        <taxon>Metamonada</taxon>
        <taxon>Preaxostyla</taxon>
        <taxon>Oxymonadida</taxon>
        <taxon>Streblomastigidae</taxon>
        <taxon>Streblomastix</taxon>
    </lineage>
</organism>
<gene>
    <name evidence="1" type="ORF">EZS28_041382</name>
</gene>
<reference evidence="1 2" key="1">
    <citation type="submission" date="2019-03" db="EMBL/GenBank/DDBJ databases">
        <title>Single cell metagenomics reveals metabolic interactions within the superorganism composed of flagellate Streblomastix strix and complex community of Bacteroidetes bacteria on its surface.</title>
        <authorList>
            <person name="Treitli S.C."/>
            <person name="Kolisko M."/>
            <person name="Husnik F."/>
            <person name="Keeling P."/>
            <person name="Hampl V."/>
        </authorList>
    </citation>
    <scope>NUCLEOTIDE SEQUENCE [LARGE SCALE GENOMIC DNA]</scope>
    <source>
        <strain evidence="1">ST1C</strain>
    </source>
</reference>
<dbReference type="Proteomes" id="UP000324800">
    <property type="component" value="Unassembled WGS sequence"/>
</dbReference>
<evidence type="ECO:0000313" key="2">
    <source>
        <dbReference type="Proteomes" id="UP000324800"/>
    </source>
</evidence>
<sequence length="12" mass="1437">MGVEEFRQTQVL</sequence>
<dbReference type="EMBL" id="SNRW01023340">
    <property type="protein sequence ID" value="KAA6363090.1"/>
    <property type="molecule type" value="Genomic_DNA"/>
</dbReference>
<proteinExistence type="predicted"/>